<evidence type="ECO:0000313" key="1">
    <source>
        <dbReference type="EMBL" id="SGZ39384.1"/>
    </source>
</evidence>
<protein>
    <recommendedName>
        <fullName evidence="3">Chromatin structure-remodeling complex protein RSC58</fullName>
    </recommendedName>
</protein>
<organism evidence="1 2">
    <name type="scientific">Hanseniaspora guilliermondii</name>
    <dbReference type="NCBI Taxonomy" id="56406"/>
    <lineage>
        <taxon>Eukaryota</taxon>
        <taxon>Fungi</taxon>
        <taxon>Dikarya</taxon>
        <taxon>Ascomycota</taxon>
        <taxon>Saccharomycotina</taxon>
        <taxon>Saccharomycetes</taxon>
        <taxon>Saccharomycodales</taxon>
        <taxon>Saccharomycodaceae</taxon>
        <taxon>Hanseniaspora</taxon>
    </lineage>
</organism>
<dbReference type="VEuPathDB" id="FungiDB:HGUI_01584"/>
<evidence type="ECO:0008006" key="3">
    <source>
        <dbReference type="Google" id="ProtNLM"/>
    </source>
</evidence>
<accession>A0A1L0AZ48</accession>
<sequence length="488" mass="56549">MTESLNDILTTIQEIVQNTTIFDEIIYENISSSDEDLNIEAYVNQYIETLKSLKQNQENNRKYTISEKLKKNEYKSIKEFYKDFVIVCFVLINTLNKFSSAYYRIDKYFQVVSELLLRYLGTGLNKQVDAVCDGKDIPVPSSLKKGLELQFDSIMEFYQAPVKKQAQIEIDLQKNAINKSTSTTYINRMYNKEALFTSLMHKSILDKSQEAPIDEKINYVDVLPVDVTDTIDAPKLGAIMPLANKNIPDPTLPNTRILDKLVNPLWYTLPVETWVHSLITEKDEDMNHIVSIVTKNSSLLNSSESNDYLHKKLDFLKEYNLNKVEEVDNAEEIESIKKNILEKRHTEVTDENEKINLEHLCNWSEDHYYNDEEIELLTKCSSMKEVQDFIGKYLVQLSNVQKHRLKISKSMKVSPVELELYGKIKRLLKFVLLNGDKEKIKSVKLNVTKNVPVFQANYSGTLPVKRISMGSNTHVSNNTFKSKHKRRR</sequence>
<keyword evidence="2" id="KW-1185">Reference proteome</keyword>
<evidence type="ECO:0000313" key="2">
    <source>
        <dbReference type="Proteomes" id="UP000183365"/>
    </source>
</evidence>
<dbReference type="Proteomes" id="UP000183365">
    <property type="component" value="Unassembled WGS sequence"/>
</dbReference>
<gene>
    <name evidence="1" type="ORF">HGUI_01584</name>
</gene>
<dbReference type="EMBL" id="FQNF01000022">
    <property type="protein sequence ID" value="SGZ39384.1"/>
    <property type="molecule type" value="Genomic_DNA"/>
</dbReference>
<proteinExistence type="predicted"/>
<reference evidence="2" key="1">
    <citation type="submission" date="2016-11" db="EMBL/GenBank/DDBJ databases">
        <authorList>
            <person name="Guldener U."/>
        </authorList>
    </citation>
    <scope>NUCLEOTIDE SEQUENCE [LARGE SCALE GENOMIC DNA]</scope>
</reference>
<dbReference type="OrthoDB" id="5354116at2759"/>
<name>A0A1L0AZ48_9ASCO</name>
<dbReference type="AlphaFoldDB" id="A0A1L0AZ48"/>